<evidence type="ECO:0000313" key="1">
    <source>
        <dbReference type="EMBL" id="GHH76795.1"/>
    </source>
</evidence>
<dbReference type="Proteomes" id="UP000603708">
    <property type="component" value="Unassembled WGS sequence"/>
</dbReference>
<dbReference type="InterPro" id="IPR011024">
    <property type="entry name" value="G_crystallin-like"/>
</dbReference>
<dbReference type="SUPFAM" id="SSF49695">
    <property type="entry name" value="gamma-Crystallin-like"/>
    <property type="match status" value="1"/>
</dbReference>
<organism evidence="1 2">
    <name type="scientific">Streptomyces sulfonofaciens</name>
    <dbReference type="NCBI Taxonomy" id="68272"/>
    <lineage>
        <taxon>Bacteria</taxon>
        <taxon>Bacillati</taxon>
        <taxon>Actinomycetota</taxon>
        <taxon>Actinomycetes</taxon>
        <taxon>Kitasatosporales</taxon>
        <taxon>Streptomycetaceae</taxon>
        <taxon>Streptomyces</taxon>
    </lineage>
</organism>
<reference evidence="1" key="1">
    <citation type="journal article" date="2014" name="Int. J. Syst. Evol. Microbiol.">
        <title>Complete genome sequence of Corynebacterium casei LMG S-19264T (=DSM 44701T), isolated from a smear-ripened cheese.</title>
        <authorList>
            <consortium name="US DOE Joint Genome Institute (JGI-PGF)"/>
            <person name="Walter F."/>
            <person name="Albersmeier A."/>
            <person name="Kalinowski J."/>
            <person name="Ruckert C."/>
        </authorList>
    </citation>
    <scope>NUCLEOTIDE SEQUENCE</scope>
    <source>
        <strain evidence="1">JCM 5069</strain>
    </source>
</reference>
<evidence type="ECO:0000313" key="2">
    <source>
        <dbReference type="Proteomes" id="UP000603708"/>
    </source>
</evidence>
<name>A0A919KXF3_9ACTN</name>
<dbReference type="Gene3D" id="2.60.20.10">
    <property type="entry name" value="Crystallins"/>
    <property type="match status" value="1"/>
</dbReference>
<reference evidence="1" key="2">
    <citation type="submission" date="2020-09" db="EMBL/GenBank/DDBJ databases">
        <authorList>
            <person name="Sun Q."/>
            <person name="Ohkuma M."/>
        </authorList>
    </citation>
    <scope>NUCLEOTIDE SEQUENCE</scope>
    <source>
        <strain evidence="1">JCM 5069</strain>
    </source>
</reference>
<gene>
    <name evidence="1" type="ORF">GCM10018793_23350</name>
</gene>
<dbReference type="Pfam" id="PF03995">
    <property type="entry name" value="Inhibitor_I36"/>
    <property type="match status" value="1"/>
</dbReference>
<keyword evidence="2" id="KW-1185">Reference proteome</keyword>
<dbReference type="AlphaFoldDB" id="A0A919KXF3"/>
<protein>
    <recommendedName>
        <fullName evidence="3">Peptidase inhibitor family I36</fullName>
    </recommendedName>
</protein>
<comment type="caution">
    <text evidence="1">The sequence shown here is derived from an EMBL/GenBank/DDBJ whole genome shotgun (WGS) entry which is preliminary data.</text>
</comment>
<sequence>MPPLRDKPRGRVVRTPAREGEKHIKRNLIAGLVAGLCVAAASVVVGGTQASAHPEDCPDGYVCVWGDSNYEGRFLFVPGTDRANVGSAMNDLTTSIWNRTGSRVCFYDDANYGGSILAIVNAGAWRGNVGPTANDRISSWRAC</sequence>
<evidence type="ECO:0008006" key="3">
    <source>
        <dbReference type="Google" id="ProtNLM"/>
    </source>
</evidence>
<dbReference type="EMBL" id="BNCD01000005">
    <property type="protein sequence ID" value="GHH76795.1"/>
    <property type="molecule type" value="Genomic_DNA"/>
</dbReference>
<proteinExistence type="predicted"/>
<accession>A0A919KXF3</accession>